<dbReference type="NCBIfam" id="TIGR00254">
    <property type="entry name" value="GGDEF"/>
    <property type="match status" value="1"/>
</dbReference>
<feature type="compositionally biased region" description="Basic and acidic residues" evidence="1">
    <location>
        <begin position="362"/>
        <end position="377"/>
    </location>
</feature>
<dbReference type="GO" id="GO:0052621">
    <property type="term" value="F:diguanylate cyclase activity"/>
    <property type="evidence" value="ECO:0007669"/>
    <property type="project" value="TreeGrafter"/>
</dbReference>
<dbReference type="InterPro" id="IPR043128">
    <property type="entry name" value="Rev_trsase/Diguanyl_cyclase"/>
</dbReference>
<dbReference type="EMBL" id="AP022570">
    <property type="protein sequence ID" value="BBX50880.1"/>
    <property type="molecule type" value="Genomic_DNA"/>
</dbReference>
<evidence type="ECO:0000313" key="5">
    <source>
        <dbReference type="Proteomes" id="UP000466785"/>
    </source>
</evidence>
<gene>
    <name evidence="4" type="ORF">MPOR_19060</name>
</gene>
<protein>
    <recommendedName>
        <fullName evidence="3">GGDEF domain-containing protein</fullName>
    </recommendedName>
</protein>
<dbReference type="CDD" id="cd01949">
    <property type="entry name" value="GGDEF"/>
    <property type="match status" value="1"/>
</dbReference>
<keyword evidence="2" id="KW-0812">Transmembrane</keyword>
<keyword evidence="2" id="KW-0472">Membrane</keyword>
<dbReference type="SUPFAM" id="SSF55073">
    <property type="entry name" value="Nucleotide cyclase"/>
    <property type="match status" value="1"/>
</dbReference>
<accession>A0A6N4V9U1</accession>
<dbReference type="InterPro" id="IPR050469">
    <property type="entry name" value="Diguanylate_Cyclase"/>
</dbReference>
<feature type="transmembrane region" description="Helical" evidence="2">
    <location>
        <begin position="135"/>
        <end position="154"/>
    </location>
</feature>
<proteinExistence type="predicted"/>
<feature type="region of interest" description="Disordered" evidence="1">
    <location>
        <begin position="347"/>
        <end position="377"/>
    </location>
</feature>
<evidence type="ECO:0000313" key="4">
    <source>
        <dbReference type="EMBL" id="BBX50880.1"/>
    </source>
</evidence>
<feature type="transmembrane region" description="Helical" evidence="2">
    <location>
        <begin position="111"/>
        <end position="128"/>
    </location>
</feature>
<dbReference type="PANTHER" id="PTHR45138:SF9">
    <property type="entry name" value="DIGUANYLATE CYCLASE DGCM-RELATED"/>
    <property type="match status" value="1"/>
</dbReference>
<feature type="transmembrane region" description="Helical" evidence="2">
    <location>
        <begin position="32"/>
        <end position="51"/>
    </location>
</feature>
<dbReference type="AlphaFoldDB" id="A0A6N4V9U1"/>
<organism evidence="4 5">
    <name type="scientific">Mycolicibacterium poriferae</name>
    <dbReference type="NCBI Taxonomy" id="39694"/>
    <lineage>
        <taxon>Bacteria</taxon>
        <taxon>Bacillati</taxon>
        <taxon>Actinomycetota</taxon>
        <taxon>Actinomycetes</taxon>
        <taxon>Mycobacteriales</taxon>
        <taxon>Mycobacteriaceae</taxon>
        <taxon>Mycolicibacterium</taxon>
    </lineage>
</organism>
<dbReference type="Proteomes" id="UP000466785">
    <property type="component" value="Chromosome"/>
</dbReference>
<sequence>MRSILRWWRSPDQYDWLSSYMHARGFTRPAQILMAVIAASGALVPANALWSPAPANFALLTPAAVVAGVAGLGYTVLWLTRWPTRTQSIGFASFICLSIGLGSWAAADPQIGLMACAALAVSGGYFAFFHSARLVTANLVVALVVATTHVWAMATHGELVLALTMVFLVIELNAGVPLAIQIMVHALGIDLIKSDRDPLTGLLNRRSFQRAVVAMVLDGQRAGDYLAFAMIDLDRFKALNDTLGHNAGDDALVEVGRALGARLPSSAIVGRVGGEEFLVADIITSPVAETLGEQARAAVTATHYGLTASVGTAAVDVTSLNTATIVDSLHWLTMQSDVAMYTAKRAGGNRVHHHGPLQTRRAASDAEHEDGRNVTGG</sequence>
<evidence type="ECO:0000256" key="1">
    <source>
        <dbReference type="SAM" id="MobiDB-lite"/>
    </source>
</evidence>
<dbReference type="InterPro" id="IPR000160">
    <property type="entry name" value="GGDEF_dom"/>
</dbReference>
<dbReference type="PROSITE" id="PS50887">
    <property type="entry name" value="GGDEF"/>
    <property type="match status" value="1"/>
</dbReference>
<dbReference type="Pfam" id="PF00990">
    <property type="entry name" value="GGDEF"/>
    <property type="match status" value="1"/>
</dbReference>
<dbReference type="GO" id="GO:0005886">
    <property type="term" value="C:plasma membrane"/>
    <property type="evidence" value="ECO:0007669"/>
    <property type="project" value="TreeGrafter"/>
</dbReference>
<evidence type="ECO:0000259" key="3">
    <source>
        <dbReference type="PROSITE" id="PS50887"/>
    </source>
</evidence>
<feature type="transmembrane region" description="Helical" evidence="2">
    <location>
        <begin position="160"/>
        <end position="184"/>
    </location>
</feature>
<dbReference type="Gene3D" id="3.30.70.270">
    <property type="match status" value="1"/>
</dbReference>
<dbReference type="RefSeq" id="WP_163673378.1">
    <property type="nucleotide sequence ID" value="NZ_AP022570.1"/>
</dbReference>
<reference evidence="4 5" key="1">
    <citation type="journal article" date="2019" name="Emerg. Microbes Infect.">
        <title>Comprehensive subspecies identification of 175 nontuberculous mycobacteria species based on 7547 genomic profiles.</title>
        <authorList>
            <person name="Matsumoto Y."/>
            <person name="Kinjo T."/>
            <person name="Motooka D."/>
            <person name="Nabeya D."/>
            <person name="Jung N."/>
            <person name="Uechi K."/>
            <person name="Horii T."/>
            <person name="Iida T."/>
            <person name="Fujita J."/>
            <person name="Nakamura S."/>
        </authorList>
    </citation>
    <scope>NUCLEOTIDE SEQUENCE [LARGE SCALE GENOMIC DNA]</scope>
    <source>
        <strain evidence="4 5">JCM 12603</strain>
    </source>
</reference>
<feature type="transmembrane region" description="Helical" evidence="2">
    <location>
        <begin position="89"/>
        <end position="105"/>
    </location>
</feature>
<dbReference type="KEGG" id="mpof:MPOR_19060"/>
<dbReference type="InterPro" id="IPR029787">
    <property type="entry name" value="Nucleotide_cyclase"/>
</dbReference>
<evidence type="ECO:0000256" key="2">
    <source>
        <dbReference type="SAM" id="Phobius"/>
    </source>
</evidence>
<dbReference type="PANTHER" id="PTHR45138">
    <property type="entry name" value="REGULATORY COMPONENTS OF SENSORY TRANSDUCTION SYSTEM"/>
    <property type="match status" value="1"/>
</dbReference>
<name>A0A6N4V9U1_9MYCO</name>
<dbReference type="GO" id="GO:1902201">
    <property type="term" value="P:negative regulation of bacterial-type flagellum-dependent cell motility"/>
    <property type="evidence" value="ECO:0007669"/>
    <property type="project" value="TreeGrafter"/>
</dbReference>
<keyword evidence="5" id="KW-1185">Reference proteome</keyword>
<feature type="transmembrane region" description="Helical" evidence="2">
    <location>
        <begin position="57"/>
        <end position="77"/>
    </location>
</feature>
<dbReference type="SMART" id="SM00267">
    <property type="entry name" value="GGDEF"/>
    <property type="match status" value="1"/>
</dbReference>
<feature type="domain" description="GGDEF" evidence="3">
    <location>
        <begin position="224"/>
        <end position="356"/>
    </location>
</feature>
<keyword evidence="2" id="KW-1133">Transmembrane helix</keyword>
<dbReference type="GO" id="GO:0043709">
    <property type="term" value="P:cell adhesion involved in single-species biofilm formation"/>
    <property type="evidence" value="ECO:0007669"/>
    <property type="project" value="TreeGrafter"/>
</dbReference>